<dbReference type="NCBIfam" id="TIGR02532">
    <property type="entry name" value="IV_pilin_GFxxxE"/>
    <property type="match status" value="1"/>
</dbReference>
<dbReference type="PRINTS" id="PR00885">
    <property type="entry name" value="BCTERIALGSPH"/>
</dbReference>
<dbReference type="OrthoDB" id="6028515at2"/>
<evidence type="ECO:0000256" key="1">
    <source>
        <dbReference type="ARBA" id="ARBA00004377"/>
    </source>
</evidence>
<dbReference type="Proteomes" id="UP000316584">
    <property type="component" value="Chromosome"/>
</dbReference>
<reference evidence="12 13" key="1">
    <citation type="submission" date="2019-07" db="EMBL/GenBank/DDBJ databases">
        <title>Full genome sequence of Luteimonas sp. Gr-4.</title>
        <authorList>
            <person name="Im W.-T."/>
        </authorList>
    </citation>
    <scope>NUCLEOTIDE SEQUENCE [LARGE SCALE GENOMIC DNA]</scope>
    <source>
        <strain evidence="12 13">Gr-4</strain>
    </source>
</reference>
<evidence type="ECO:0000256" key="2">
    <source>
        <dbReference type="ARBA" id="ARBA00021549"/>
    </source>
</evidence>
<dbReference type="InterPro" id="IPR002416">
    <property type="entry name" value="T2SS_protein-GspH"/>
</dbReference>
<dbReference type="KEGG" id="lug:FPZ22_03040"/>
<dbReference type="GO" id="GO:0015628">
    <property type="term" value="P:protein secretion by the type II secretion system"/>
    <property type="evidence" value="ECO:0007669"/>
    <property type="project" value="InterPro"/>
</dbReference>
<dbReference type="GO" id="GO:0005886">
    <property type="term" value="C:plasma membrane"/>
    <property type="evidence" value="ECO:0007669"/>
    <property type="project" value="UniProtKB-SubCell"/>
</dbReference>
<proteinExistence type="inferred from homology"/>
<evidence type="ECO:0000256" key="9">
    <source>
        <dbReference type="ARBA" id="ARBA00025772"/>
    </source>
</evidence>
<dbReference type="RefSeq" id="WP_144890164.1">
    <property type="nucleotide sequence ID" value="NZ_CP042218.1"/>
</dbReference>
<dbReference type="SUPFAM" id="SSF54523">
    <property type="entry name" value="Pili subunits"/>
    <property type="match status" value="1"/>
</dbReference>
<evidence type="ECO:0000313" key="12">
    <source>
        <dbReference type="EMBL" id="QDW65993.1"/>
    </source>
</evidence>
<dbReference type="Pfam" id="PF12019">
    <property type="entry name" value="GspH"/>
    <property type="match status" value="1"/>
</dbReference>
<keyword evidence="13" id="KW-1185">Reference proteome</keyword>
<evidence type="ECO:0000259" key="11">
    <source>
        <dbReference type="Pfam" id="PF12019"/>
    </source>
</evidence>
<dbReference type="InterPro" id="IPR012902">
    <property type="entry name" value="N_methyl_site"/>
</dbReference>
<evidence type="ECO:0000256" key="8">
    <source>
        <dbReference type="ARBA" id="ARBA00023136"/>
    </source>
</evidence>
<keyword evidence="4" id="KW-0488">Methylation</keyword>
<name>A0A518N243_9GAMM</name>
<dbReference type="AlphaFoldDB" id="A0A518N243"/>
<evidence type="ECO:0000256" key="3">
    <source>
        <dbReference type="ARBA" id="ARBA00022475"/>
    </source>
</evidence>
<comment type="subcellular location">
    <subcellularLocation>
        <location evidence="1">Cell inner membrane</location>
        <topology evidence="1">Single-pass membrane protein</topology>
    </subcellularLocation>
</comment>
<evidence type="ECO:0000256" key="10">
    <source>
        <dbReference type="ARBA" id="ARBA00030775"/>
    </source>
</evidence>
<accession>A0A518N243</accession>
<gene>
    <name evidence="12" type="primary">gspH</name>
    <name evidence="12" type="ORF">FPZ22_03040</name>
</gene>
<keyword evidence="7" id="KW-1133">Transmembrane helix</keyword>
<dbReference type="GO" id="GO:0015627">
    <property type="term" value="C:type II protein secretion system complex"/>
    <property type="evidence" value="ECO:0007669"/>
    <property type="project" value="InterPro"/>
</dbReference>
<dbReference type="InterPro" id="IPR022346">
    <property type="entry name" value="T2SS_GspH"/>
</dbReference>
<protein>
    <recommendedName>
        <fullName evidence="2">Type II secretion system protein H</fullName>
    </recommendedName>
    <alternativeName>
        <fullName evidence="10">General secretion pathway protein H</fullName>
    </alternativeName>
</protein>
<evidence type="ECO:0000256" key="6">
    <source>
        <dbReference type="ARBA" id="ARBA00022692"/>
    </source>
</evidence>
<dbReference type="Pfam" id="PF07963">
    <property type="entry name" value="N_methyl"/>
    <property type="match status" value="1"/>
</dbReference>
<keyword evidence="3" id="KW-1003">Cell membrane</keyword>
<dbReference type="InterPro" id="IPR045584">
    <property type="entry name" value="Pilin-like"/>
</dbReference>
<feature type="domain" description="General secretion pathway GspH" evidence="11">
    <location>
        <begin position="41"/>
        <end position="141"/>
    </location>
</feature>
<sequence length="150" mass="15848">MRRARGFTLVELMVALVVVGLAGAAVALTLPGEDDALAKEAGTFAGRLGHARDEAILGMRTVEVRVTAGGYTFARRRFDGWQALDGRAFAAVDWAPGTRPELPRNDAGIAFRFDPTGATGPASLVLVREGQRVRVSVADGGEVDVDGDLR</sequence>
<dbReference type="EMBL" id="CP042218">
    <property type="protein sequence ID" value="QDW65993.1"/>
    <property type="molecule type" value="Genomic_DNA"/>
</dbReference>
<comment type="similarity">
    <text evidence="9">Belongs to the GSP H family.</text>
</comment>
<evidence type="ECO:0000256" key="4">
    <source>
        <dbReference type="ARBA" id="ARBA00022481"/>
    </source>
</evidence>
<dbReference type="PROSITE" id="PS00409">
    <property type="entry name" value="PROKAR_NTER_METHYL"/>
    <property type="match status" value="1"/>
</dbReference>
<keyword evidence="6" id="KW-0812">Transmembrane</keyword>
<dbReference type="Gene3D" id="3.55.40.10">
    <property type="entry name" value="minor pseudopilin epsh domain"/>
    <property type="match status" value="1"/>
</dbReference>
<evidence type="ECO:0000256" key="5">
    <source>
        <dbReference type="ARBA" id="ARBA00022519"/>
    </source>
</evidence>
<evidence type="ECO:0000256" key="7">
    <source>
        <dbReference type="ARBA" id="ARBA00022989"/>
    </source>
</evidence>
<keyword evidence="5" id="KW-0997">Cell inner membrane</keyword>
<evidence type="ECO:0000313" key="13">
    <source>
        <dbReference type="Proteomes" id="UP000316584"/>
    </source>
</evidence>
<organism evidence="12 13">
    <name type="scientific">Luteimonas granuli</name>
    <dbReference type="NCBI Taxonomy" id="1176533"/>
    <lineage>
        <taxon>Bacteria</taxon>
        <taxon>Pseudomonadati</taxon>
        <taxon>Pseudomonadota</taxon>
        <taxon>Gammaproteobacteria</taxon>
        <taxon>Lysobacterales</taxon>
        <taxon>Lysobacteraceae</taxon>
        <taxon>Luteimonas</taxon>
    </lineage>
</organism>
<keyword evidence="8" id="KW-0472">Membrane</keyword>